<feature type="domain" description="Translation elongation factor EF1B beta/delta subunit guanine nucleotide exchange" evidence="6">
    <location>
        <begin position="636"/>
        <end position="766"/>
    </location>
</feature>
<dbReference type="Pfam" id="PF10587">
    <property type="entry name" value="EF-1_beta_acid"/>
    <property type="match status" value="1"/>
</dbReference>
<feature type="region of interest" description="Disordered" evidence="5">
    <location>
        <begin position="65"/>
        <end position="94"/>
    </location>
</feature>
<evidence type="ECO:0000259" key="6">
    <source>
        <dbReference type="SMART" id="SM00888"/>
    </source>
</evidence>
<feature type="compositionally biased region" description="Low complexity" evidence="5">
    <location>
        <begin position="731"/>
        <end position="745"/>
    </location>
</feature>
<evidence type="ECO:0000313" key="9">
    <source>
        <dbReference type="Proteomes" id="UP000826234"/>
    </source>
</evidence>
<feature type="non-terminal residue" evidence="8">
    <location>
        <position position="770"/>
    </location>
</feature>
<dbReference type="InterPro" id="IPR014038">
    <property type="entry name" value="EF1B_bsu/dsu_GNE"/>
</dbReference>
<keyword evidence="9" id="KW-1185">Reference proteome</keyword>
<dbReference type="CDD" id="cd00292">
    <property type="entry name" value="EF1B"/>
    <property type="match status" value="1"/>
</dbReference>
<comment type="caution">
    <text evidence="8">The sequence shown here is derived from an EMBL/GenBank/DDBJ whole genome shotgun (WGS) entry which is preliminary data.</text>
</comment>
<keyword evidence="2" id="KW-0251">Elongation factor</keyword>
<feature type="compositionally biased region" description="Acidic residues" evidence="5">
    <location>
        <begin position="591"/>
        <end position="610"/>
    </location>
</feature>
<dbReference type="EMBL" id="JAIPUX010005289">
    <property type="protein sequence ID" value="KAH0617374.1"/>
    <property type="molecule type" value="Genomic_DNA"/>
</dbReference>
<dbReference type="InterPro" id="IPR018940">
    <property type="entry name" value="EF-1_beta_acid_region_euk"/>
</dbReference>
<evidence type="ECO:0000313" key="8">
    <source>
        <dbReference type="EMBL" id="KAH0617374.1"/>
    </source>
</evidence>
<evidence type="ECO:0000256" key="2">
    <source>
        <dbReference type="ARBA" id="ARBA00022768"/>
    </source>
</evidence>
<dbReference type="PROSITE" id="PS00824">
    <property type="entry name" value="EF1BD_1"/>
    <property type="match status" value="1"/>
</dbReference>
<dbReference type="Gene3D" id="3.30.70.60">
    <property type="match status" value="1"/>
</dbReference>
<feature type="region of interest" description="Disordered" evidence="5">
    <location>
        <begin position="577"/>
        <end position="611"/>
    </location>
</feature>
<feature type="compositionally biased region" description="Basic residues" evidence="5">
    <location>
        <begin position="76"/>
        <end position="88"/>
    </location>
</feature>
<feature type="region of interest" description="Disordered" evidence="5">
    <location>
        <begin position="310"/>
        <end position="364"/>
    </location>
</feature>
<dbReference type="SMART" id="SM01182">
    <property type="entry name" value="EF-1_beta_acid"/>
    <property type="match status" value="1"/>
</dbReference>
<reference evidence="8 9" key="1">
    <citation type="journal article" date="2022" name="Gigascience">
        <title>A chromosome-level genome assembly and annotation of the desert horned lizard, Phrynosoma platyrhinos, provides insight into chromosomal rearrangements among reptiles.</title>
        <authorList>
            <person name="Koochekian N."/>
            <person name="Ascanio A."/>
            <person name="Farleigh K."/>
            <person name="Card D.C."/>
            <person name="Schield D.R."/>
            <person name="Castoe T.A."/>
            <person name="Jezkova T."/>
        </authorList>
    </citation>
    <scope>NUCLEOTIDE SEQUENCE [LARGE SCALE GENOMIC DNA]</scope>
    <source>
        <strain evidence="8">NK-2021</strain>
    </source>
</reference>
<dbReference type="PANTHER" id="PTHR11595:SF26">
    <property type="entry name" value="ELONGATION FACTOR 1-DELTA"/>
    <property type="match status" value="1"/>
</dbReference>
<evidence type="ECO:0000256" key="4">
    <source>
        <dbReference type="ARBA" id="ARBA00039378"/>
    </source>
</evidence>
<dbReference type="InterPro" id="IPR001326">
    <property type="entry name" value="Transl_elong_EF1B_B/D_CS"/>
</dbReference>
<keyword evidence="3" id="KW-0648">Protein biosynthesis</keyword>
<dbReference type="InterPro" id="IPR049720">
    <property type="entry name" value="EF1B_bsu/dsu"/>
</dbReference>
<feature type="compositionally biased region" description="Polar residues" evidence="5">
    <location>
        <begin position="346"/>
        <end position="362"/>
    </location>
</feature>
<dbReference type="InterPro" id="IPR036219">
    <property type="entry name" value="eEF-1beta-like_sf"/>
</dbReference>
<evidence type="ECO:0000256" key="1">
    <source>
        <dbReference type="ARBA" id="ARBA00007411"/>
    </source>
</evidence>
<dbReference type="Pfam" id="PF00736">
    <property type="entry name" value="EF1_GNE"/>
    <property type="match status" value="1"/>
</dbReference>
<evidence type="ECO:0000256" key="3">
    <source>
        <dbReference type="ARBA" id="ARBA00022917"/>
    </source>
</evidence>
<evidence type="ECO:0000256" key="5">
    <source>
        <dbReference type="SAM" id="MobiDB-lite"/>
    </source>
</evidence>
<feature type="compositionally biased region" description="Basic and acidic residues" evidence="5">
    <location>
        <begin position="313"/>
        <end position="324"/>
    </location>
</feature>
<dbReference type="Proteomes" id="UP000826234">
    <property type="component" value="Unassembled WGS sequence"/>
</dbReference>
<feature type="compositionally biased region" description="Basic residues" evidence="5">
    <location>
        <begin position="325"/>
        <end position="341"/>
    </location>
</feature>
<accession>A0ABQ7SJ72</accession>
<gene>
    <name evidence="8" type="ORF">JD844_015459</name>
</gene>
<protein>
    <recommendedName>
        <fullName evidence="4">Elongation factor 1-delta</fullName>
    </recommendedName>
</protein>
<dbReference type="SMART" id="SM00888">
    <property type="entry name" value="EF1_GNE"/>
    <property type="match status" value="1"/>
</dbReference>
<comment type="similarity">
    <text evidence="1">Belongs to the EF-1-beta/EF-1-delta family.</text>
</comment>
<proteinExistence type="inferred from homology"/>
<organism evidence="8 9">
    <name type="scientific">Phrynosoma platyrhinos</name>
    <name type="common">Desert horned lizard</name>
    <dbReference type="NCBI Taxonomy" id="52577"/>
    <lineage>
        <taxon>Eukaryota</taxon>
        <taxon>Metazoa</taxon>
        <taxon>Chordata</taxon>
        <taxon>Craniata</taxon>
        <taxon>Vertebrata</taxon>
        <taxon>Euteleostomi</taxon>
        <taxon>Lepidosauria</taxon>
        <taxon>Squamata</taxon>
        <taxon>Bifurcata</taxon>
        <taxon>Unidentata</taxon>
        <taxon>Episquamata</taxon>
        <taxon>Toxicofera</taxon>
        <taxon>Iguania</taxon>
        <taxon>Phrynosomatidae</taxon>
        <taxon>Phrynosomatinae</taxon>
        <taxon>Phrynosoma</taxon>
    </lineage>
</organism>
<evidence type="ECO:0000259" key="7">
    <source>
        <dbReference type="SMART" id="SM01182"/>
    </source>
</evidence>
<dbReference type="PANTHER" id="PTHR11595">
    <property type="entry name" value="EF-HAND AND COILED-COIL DOMAIN-CONTAINING FAMILY MEMBER"/>
    <property type="match status" value="1"/>
</dbReference>
<name>A0ABQ7SJ72_PHRPL</name>
<sequence length="770" mass="85299">MLPPIWKMRTRKLLYATEKFWMDKHLYDEAERLHYEREATLAASAAENCQEVVAVNGFCHEEPAEEELKEDLPRAGNRRKQKKRKSSPKAKPSEPKVDIALVGLLADHVWFDKPLYDQAEAAYRKKLVETFSQVPSEKLPAEQSALVPWSEAEFIQSGAEPQKNLTILSCNHGSLMACHHIIQDVWVNKFNFDEAEKMFVKRSQLLALPNFLELPSVPSHTSIGQKTPDEGYATGLPTPSTPALSVDIVVQPSASFASPSLPDASNQTVNGKPQVSSLQALVSEVWLEKPIYDDAERCFYANMYDGHPPGKVRVQERAGPESSKRCRKDKKSRNTGKHTGGKKGSVASSAVTSQDTTPSSPTWYFMHKDSESPWFSKPLYDSAEAQYYASKASDVASKQVGTRMPEMMLGEPSQPATRASSEPESNAKKMAANFLMHEKIWFDKFKYDDAEKRYYEQMNGPVHSSSGQQVRCQHPVVSAVGHFASHGVSSIVGRAVEILPPNVPILLFTNTLLLFPLTSSVVVDLQLAISRLECRLNVLEKASTSHHPSPPPPTQHVTPMKKVEPLAISSRKVELPSALPTKKAESLAAATEEDDDDIDLFGSDDEEEDQEAARIREERLKQYAEKKSKKPGLIAKSSILLDVKPWDDETDMAKMEECVRSIQMDGLVWGASKLVPVGYGIKKLQIQCVVEDDKVGTDILEEEITKFEDYLKTVLHNPSEAPRAGCKKQSGHATSAGSSSPAGPAGDQGELVTRIANLEAENHSLRSGEW</sequence>
<feature type="domain" description="Elongation factor 1 beta central acidic region eukaryote" evidence="7">
    <location>
        <begin position="600"/>
        <end position="627"/>
    </location>
</feature>
<dbReference type="InterPro" id="IPR014717">
    <property type="entry name" value="Transl_elong_EF1B/ribsomal_bS6"/>
</dbReference>
<feature type="region of interest" description="Disordered" evidence="5">
    <location>
        <begin position="720"/>
        <end position="750"/>
    </location>
</feature>
<dbReference type="SUPFAM" id="SSF54984">
    <property type="entry name" value="eEF-1beta-like"/>
    <property type="match status" value="1"/>
</dbReference>